<evidence type="ECO:0000256" key="1">
    <source>
        <dbReference type="SAM" id="Phobius"/>
    </source>
</evidence>
<keyword evidence="3" id="KW-1185">Reference proteome</keyword>
<reference evidence="2 3" key="1">
    <citation type="submission" date="2020-10" db="EMBL/GenBank/DDBJ databases">
        <title>Genome analysis of Massilia species.</title>
        <authorList>
            <person name="Jung D.-H."/>
        </authorList>
    </citation>
    <scope>NUCLEOTIDE SEQUENCE [LARGE SCALE GENOMIC DNA]</scope>
    <source>
        <strain evidence="3">sipir</strain>
    </source>
</reference>
<feature type="transmembrane region" description="Helical" evidence="1">
    <location>
        <begin position="164"/>
        <end position="186"/>
    </location>
</feature>
<keyword evidence="1" id="KW-0812">Transmembrane</keyword>
<evidence type="ECO:0000313" key="2">
    <source>
        <dbReference type="EMBL" id="UOD28460.1"/>
    </source>
</evidence>
<feature type="transmembrane region" description="Helical" evidence="1">
    <location>
        <begin position="31"/>
        <end position="49"/>
    </location>
</feature>
<keyword evidence="1" id="KW-0472">Membrane</keyword>
<organism evidence="2 3">
    <name type="scientific">Massilia violaceinigra</name>
    <dbReference type="NCBI Taxonomy" id="2045208"/>
    <lineage>
        <taxon>Bacteria</taxon>
        <taxon>Pseudomonadati</taxon>
        <taxon>Pseudomonadota</taxon>
        <taxon>Betaproteobacteria</taxon>
        <taxon>Burkholderiales</taxon>
        <taxon>Oxalobacteraceae</taxon>
        <taxon>Telluria group</taxon>
        <taxon>Massilia</taxon>
    </lineage>
</organism>
<gene>
    <name evidence="2" type="ORF">INH39_23840</name>
</gene>
<dbReference type="EMBL" id="CP063361">
    <property type="protein sequence ID" value="UOD28460.1"/>
    <property type="molecule type" value="Genomic_DNA"/>
</dbReference>
<accession>A0ABY4A122</accession>
<sequence>MPSALPWQREILKDRNKEETKKETHMTIFDGVRRAAVLLTVIIAVAVIWNEKPLFDLVYDIDGPGRPPVLAASCDDNVHGAYVIPRKTDDGRPYRLILCFLAGKSTEGVMLVEYRTAEGHLRMNTPHSAEVYQYMQRTADRFAQTPDELLAATTGVHEQRRSRLIAGATITLAALLFSWLCIGMIGPMIKNRVRQRDSL</sequence>
<dbReference type="Proteomes" id="UP000831532">
    <property type="component" value="Chromosome"/>
</dbReference>
<name>A0ABY4A122_9BURK</name>
<protein>
    <submittedName>
        <fullName evidence="2">Uncharacterized protein</fullName>
    </submittedName>
</protein>
<dbReference type="RefSeq" id="WP_243489618.1">
    <property type="nucleotide sequence ID" value="NZ_CP063361.1"/>
</dbReference>
<evidence type="ECO:0000313" key="3">
    <source>
        <dbReference type="Proteomes" id="UP000831532"/>
    </source>
</evidence>
<keyword evidence="1" id="KW-1133">Transmembrane helix</keyword>
<proteinExistence type="predicted"/>